<reference evidence="2" key="1">
    <citation type="submission" date="2016-11" db="UniProtKB">
        <authorList>
            <consortium name="WormBaseParasite"/>
        </authorList>
    </citation>
    <scope>IDENTIFICATION</scope>
</reference>
<evidence type="ECO:0000313" key="1">
    <source>
        <dbReference type="Proteomes" id="UP000095282"/>
    </source>
</evidence>
<dbReference type="AlphaFoldDB" id="A0A1I7TU19"/>
<organism evidence="1 2">
    <name type="scientific">Caenorhabditis tropicalis</name>
    <dbReference type="NCBI Taxonomy" id="1561998"/>
    <lineage>
        <taxon>Eukaryota</taxon>
        <taxon>Metazoa</taxon>
        <taxon>Ecdysozoa</taxon>
        <taxon>Nematoda</taxon>
        <taxon>Chromadorea</taxon>
        <taxon>Rhabditida</taxon>
        <taxon>Rhabditina</taxon>
        <taxon>Rhabditomorpha</taxon>
        <taxon>Rhabditoidea</taxon>
        <taxon>Rhabditidae</taxon>
        <taxon>Peloderinae</taxon>
        <taxon>Caenorhabditis</taxon>
    </lineage>
</organism>
<dbReference type="WBParaSite" id="Csp11.Scaffold629.g11784.t1">
    <property type="protein sequence ID" value="Csp11.Scaffold629.g11784.t1"/>
    <property type="gene ID" value="Csp11.Scaffold629.g11784"/>
</dbReference>
<keyword evidence="1" id="KW-1185">Reference proteome</keyword>
<protein>
    <submittedName>
        <fullName evidence="2">Uncharacterized protein</fullName>
    </submittedName>
</protein>
<accession>A0A1I7TU19</accession>
<evidence type="ECO:0000313" key="2">
    <source>
        <dbReference type="WBParaSite" id="Csp11.Scaffold629.g11784.t1"/>
    </source>
</evidence>
<sequence length="92" mass="10894">MTTFRSKEKYSQTLGRCFFPWARERSSKESKRDDYCDLSSFVNASRRWCRIDPPIQSILPDGADSDPIFIHAYSKLSSYLRKSMFFFVDFLD</sequence>
<dbReference type="Proteomes" id="UP000095282">
    <property type="component" value="Unplaced"/>
</dbReference>
<proteinExistence type="predicted"/>
<name>A0A1I7TU19_9PELO</name>